<evidence type="ECO:0000256" key="3">
    <source>
        <dbReference type="ARBA" id="ARBA00022771"/>
    </source>
</evidence>
<dbReference type="Pfam" id="PF13831">
    <property type="entry name" value="PHD_2"/>
    <property type="match status" value="1"/>
</dbReference>
<feature type="region of interest" description="Disordered" evidence="7">
    <location>
        <begin position="559"/>
        <end position="590"/>
    </location>
</feature>
<dbReference type="PROSITE" id="PS51805">
    <property type="entry name" value="EPHD"/>
    <property type="match status" value="1"/>
</dbReference>
<dbReference type="AlphaFoldDB" id="W5LFM8"/>
<dbReference type="PROSITE" id="PS50016">
    <property type="entry name" value="ZF_PHD_2"/>
    <property type="match status" value="1"/>
</dbReference>
<dbReference type="InterPro" id="IPR050701">
    <property type="entry name" value="Histone_Mod_Regulator"/>
</dbReference>
<dbReference type="InterPro" id="IPR011011">
    <property type="entry name" value="Znf_FYVE_PHD"/>
</dbReference>
<keyword evidence="3 6" id="KW-0863">Zinc-finger</keyword>
<keyword evidence="2" id="KW-0677">Repeat</keyword>
<accession>W5LFM8</accession>
<feature type="compositionally biased region" description="Low complexity" evidence="7">
    <location>
        <begin position="26"/>
        <end position="42"/>
    </location>
</feature>
<dbReference type="SUPFAM" id="SSF57903">
    <property type="entry name" value="FYVE/PHD zinc finger"/>
    <property type="match status" value="1"/>
</dbReference>
<dbReference type="FunFam" id="3.30.40.10:FF:000004">
    <property type="entry name" value="Jade family PHD finger 2"/>
    <property type="match status" value="1"/>
</dbReference>
<evidence type="ECO:0000256" key="7">
    <source>
        <dbReference type="SAM" id="MobiDB-lite"/>
    </source>
</evidence>
<dbReference type="FunCoup" id="W5LFM8">
    <property type="interactions" value="111"/>
</dbReference>
<dbReference type="Proteomes" id="UP000018467">
    <property type="component" value="Unassembled WGS sequence"/>
</dbReference>
<keyword evidence="11" id="KW-1185">Reference proteome</keyword>
<reference evidence="11" key="1">
    <citation type="submission" date="2013-03" db="EMBL/GenBank/DDBJ databases">
        <authorList>
            <person name="Jeffery W."/>
            <person name="Warren W."/>
            <person name="Wilson R.K."/>
        </authorList>
    </citation>
    <scope>NUCLEOTIDE SEQUENCE</scope>
    <source>
        <strain evidence="11">female</strain>
    </source>
</reference>
<feature type="region of interest" description="Disordered" evidence="7">
    <location>
        <begin position="22"/>
        <end position="42"/>
    </location>
</feature>
<evidence type="ECO:0000313" key="10">
    <source>
        <dbReference type="Ensembl" id="ENSAMXP00000018640.2"/>
    </source>
</evidence>
<feature type="compositionally biased region" description="Gly residues" evidence="7">
    <location>
        <begin position="685"/>
        <end position="694"/>
    </location>
</feature>
<dbReference type="PANTHER" id="PTHR13793">
    <property type="entry name" value="PHD FINGER PROTEINS"/>
    <property type="match status" value="1"/>
</dbReference>
<dbReference type="Pfam" id="PF13832">
    <property type="entry name" value="zf-HC5HC2H_2"/>
    <property type="match status" value="1"/>
</dbReference>
<name>W5LFM8_ASTMX</name>
<protein>
    <submittedName>
        <fullName evidence="10">Jade family PHD finger 2</fullName>
    </submittedName>
</protein>
<proteinExistence type="inferred from homology"/>
<dbReference type="eggNOG" id="KOG0954">
    <property type="taxonomic scope" value="Eukaryota"/>
</dbReference>
<feature type="compositionally biased region" description="Low complexity" evidence="7">
    <location>
        <begin position="711"/>
        <end position="730"/>
    </location>
</feature>
<feature type="domain" description="PHD-type" evidence="8">
    <location>
        <begin position="217"/>
        <end position="267"/>
    </location>
</feature>
<dbReference type="PROSITE" id="PS01359">
    <property type="entry name" value="ZF_PHD_1"/>
    <property type="match status" value="1"/>
</dbReference>
<dbReference type="GeneTree" id="ENSGT00940000158570"/>
<evidence type="ECO:0000256" key="2">
    <source>
        <dbReference type="ARBA" id="ARBA00022737"/>
    </source>
</evidence>
<evidence type="ECO:0000256" key="5">
    <source>
        <dbReference type="ARBA" id="ARBA00038371"/>
    </source>
</evidence>
<dbReference type="GO" id="GO:0006357">
    <property type="term" value="P:regulation of transcription by RNA polymerase II"/>
    <property type="evidence" value="ECO:0007669"/>
    <property type="project" value="TreeGrafter"/>
</dbReference>
<dbReference type="Bgee" id="ENSAMXG00000018096">
    <property type="expression patterns" value="Expressed in brain and 14 other cell types or tissues"/>
</dbReference>
<feature type="domain" description="PHD-type" evidence="9">
    <location>
        <begin position="269"/>
        <end position="383"/>
    </location>
</feature>
<evidence type="ECO:0000256" key="6">
    <source>
        <dbReference type="PROSITE-ProRule" id="PRU00146"/>
    </source>
</evidence>
<dbReference type="HOGENOM" id="CLU_016215_2_0_1"/>
<dbReference type="InterPro" id="IPR013083">
    <property type="entry name" value="Znf_RING/FYVE/PHD"/>
</dbReference>
<dbReference type="FunFam" id="3.30.40.10:FF:000030">
    <property type="entry name" value="Protein Jade-1 isoform 1"/>
    <property type="match status" value="1"/>
</dbReference>
<reference evidence="10" key="4">
    <citation type="submission" date="2025-09" db="UniProtKB">
        <authorList>
            <consortium name="Ensembl"/>
        </authorList>
    </citation>
    <scope>IDENTIFICATION</scope>
</reference>
<dbReference type="InterPro" id="IPR034732">
    <property type="entry name" value="EPHD"/>
</dbReference>
<dbReference type="Ensembl" id="ENSAMXT00000018640.2">
    <property type="protein sequence ID" value="ENSAMXP00000018640.2"/>
    <property type="gene ID" value="ENSAMXG00000018096.2"/>
</dbReference>
<evidence type="ECO:0000313" key="11">
    <source>
        <dbReference type="Proteomes" id="UP000018467"/>
    </source>
</evidence>
<dbReference type="InterPro" id="IPR039549">
    <property type="entry name" value="JADE2_ePHD"/>
</dbReference>
<dbReference type="PANTHER" id="PTHR13793:SF84">
    <property type="entry name" value="E3 UBIQUITIN-PROTEIN LIGASE JADE-2"/>
    <property type="match status" value="1"/>
</dbReference>
<dbReference type="InterPro" id="IPR039548">
    <property type="entry name" value="JADE2_PHD"/>
</dbReference>
<dbReference type="InterPro" id="IPR001965">
    <property type="entry name" value="Znf_PHD"/>
</dbReference>
<dbReference type="GO" id="GO:0008270">
    <property type="term" value="F:zinc ion binding"/>
    <property type="evidence" value="ECO:0007669"/>
    <property type="project" value="UniProtKB-KW"/>
</dbReference>
<keyword evidence="4" id="KW-0862">Zinc</keyword>
<dbReference type="InterPro" id="IPR019787">
    <property type="entry name" value="Znf_PHD-finger"/>
</dbReference>
<keyword evidence="1" id="KW-0479">Metal-binding</keyword>
<evidence type="ECO:0000259" key="9">
    <source>
        <dbReference type="PROSITE" id="PS51805"/>
    </source>
</evidence>
<dbReference type="InterPro" id="IPR019786">
    <property type="entry name" value="Zinc_finger_PHD-type_CS"/>
</dbReference>
<dbReference type="GO" id="GO:0000123">
    <property type="term" value="C:histone acetyltransferase complex"/>
    <property type="evidence" value="ECO:0007669"/>
    <property type="project" value="TreeGrafter"/>
</dbReference>
<evidence type="ECO:0000256" key="1">
    <source>
        <dbReference type="ARBA" id="ARBA00022723"/>
    </source>
</evidence>
<feature type="region of interest" description="Disordered" evidence="7">
    <location>
        <begin position="742"/>
        <end position="801"/>
    </location>
</feature>
<feature type="region of interest" description="Disordered" evidence="7">
    <location>
        <begin position="670"/>
        <end position="730"/>
    </location>
</feature>
<sequence length="853" mass="96183">MFCVLMLSNLIFNLQMESEKKRRKFSTSSNDSDTTDSQVTTCTRSWKNAGSRSVWVRNEQRKPSEVFRTDFITAMKLPDSTQLNPEDFYILSDSWRQEWEKGVQVPANVEAIPIPVVRELPEVSRIPFYSPTYSGDQSESGFRSSRILQDSGSRYDLDDLDVTWLDLVNAEFRELALPELDELTMERVLVVLEIRCEEKMQEAIEAQEGLGIEYDEDVVCDVCRSPEGEDGNEMVFCDKCNICVHQACYGIMKVPQGNWLCRTCALGVQPKCLLCPKRGGALKPTRSGTKWIHVSCALWIPEVSIGCPEKMEPITKVSHIPASRWALSCHLCRELTGTCIQCSMPSCVVAFHVTCAFDHGLEMRTLLAENDEVRFKSFCLEHSGVSRPTGGAERDQSRHCGTGPSGREPALVQSERSDRDQSEVQKASQRKQKLQELEDEFYRLVDPKDVAESLGLPDAHADFLYQFWKLRRRANFNRPLVSLNRDQVDNLDQQEQDVLYRRLRLFTHLRQDLERVRNLCYMVTRRERIKHNLCSVQEKIFNLQIQLLEEDLAREKALKTDKRRQNGVKGGKERRRRRRRRRRSGSEKKEPWKIENNSLLKQLGFSFPLDGSLLDSWFSRSVQIRADGVLSRWALDGESRDSPASLLSDQLMQGEESLLNLMMDPSLKTTWKTPHLGRKSQSGGRRPGGSGGALRLGELAAAGTPPGKLRTTTSITTTPTQRAPPTAQRTRYSLPLPKWTRATFPRRTSGGVTPGRGGRVPRPAARSARSSSPGRPRPQLYGFGSRGRTSPASDVGGAGAWRRAGGVGLGKRARCWTSRQTDISLTPSRATRTRGPPAGRCTGPRCMLGTRSC</sequence>
<dbReference type="InParanoid" id="W5LFM8"/>
<dbReference type="CDD" id="cd15680">
    <property type="entry name" value="PHD_JADE2"/>
    <property type="match status" value="1"/>
</dbReference>
<dbReference type="SMART" id="SM00249">
    <property type="entry name" value="PHD"/>
    <property type="match status" value="2"/>
</dbReference>
<feature type="region of interest" description="Disordered" evidence="7">
    <location>
        <begin position="385"/>
        <end position="432"/>
    </location>
</feature>
<dbReference type="STRING" id="7994.ENSAMXP00000018640"/>
<reference evidence="11" key="2">
    <citation type="journal article" date="2014" name="Nat. Commun.">
        <title>The cavefish genome reveals candidate genes for eye loss.</title>
        <authorList>
            <person name="McGaugh S.E."/>
            <person name="Gross J.B."/>
            <person name="Aken B."/>
            <person name="Blin M."/>
            <person name="Borowsky R."/>
            <person name="Chalopin D."/>
            <person name="Hinaux H."/>
            <person name="Jeffery W.R."/>
            <person name="Keene A."/>
            <person name="Ma L."/>
            <person name="Minx P."/>
            <person name="Murphy D."/>
            <person name="O'Quin K.E."/>
            <person name="Retaux S."/>
            <person name="Rohner N."/>
            <person name="Searle S.M."/>
            <person name="Stahl B.A."/>
            <person name="Tabin C."/>
            <person name="Volff J.N."/>
            <person name="Yoshizawa M."/>
            <person name="Warren W.C."/>
        </authorList>
    </citation>
    <scope>NUCLEOTIDE SEQUENCE [LARGE SCALE GENOMIC DNA]</scope>
    <source>
        <strain evidence="11">female</strain>
    </source>
</reference>
<evidence type="ECO:0000259" key="8">
    <source>
        <dbReference type="PROSITE" id="PS50016"/>
    </source>
</evidence>
<feature type="compositionally biased region" description="Low complexity" evidence="7">
    <location>
        <begin position="760"/>
        <end position="778"/>
    </location>
</feature>
<organism evidence="10 11">
    <name type="scientific">Astyanax mexicanus</name>
    <name type="common">Blind cave fish</name>
    <name type="synonym">Astyanax fasciatus mexicanus</name>
    <dbReference type="NCBI Taxonomy" id="7994"/>
    <lineage>
        <taxon>Eukaryota</taxon>
        <taxon>Metazoa</taxon>
        <taxon>Chordata</taxon>
        <taxon>Craniata</taxon>
        <taxon>Vertebrata</taxon>
        <taxon>Euteleostomi</taxon>
        <taxon>Actinopterygii</taxon>
        <taxon>Neopterygii</taxon>
        <taxon>Teleostei</taxon>
        <taxon>Ostariophysi</taxon>
        <taxon>Characiformes</taxon>
        <taxon>Characoidei</taxon>
        <taxon>Acestrorhamphidae</taxon>
        <taxon>Acestrorhamphinae</taxon>
        <taxon>Astyanax</taxon>
    </lineage>
</organism>
<reference evidence="10" key="3">
    <citation type="submission" date="2025-08" db="UniProtKB">
        <authorList>
            <consortium name="Ensembl"/>
        </authorList>
    </citation>
    <scope>IDENTIFICATION</scope>
</reference>
<comment type="similarity">
    <text evidence="5">Belongs to the JADE family.</text>
</comment>
<dbReference type="CDD" id="cd15705">
    <property type="entry name" value="ePHD_JADE2"/>
    <property type="match status" value="1"/>
</dbReference>
<feature type="compositionally biased region" description="Basic residues" evidence="7">
    <location>
        <begin position="565"/>
        <end position="583"/>
    </location>
</feature>
<dbReference type="Gene3D" id="3.30.40.10">
    <property type="entry name" value="Zinc/RING finger domain, C3HC4 (zinc finger)"/>
    <property type="match status" value="2"/>
</dbReference>
<evidence type="ECO:0000256" key="4">
    <source>
        <dbReference type="ARBA" id="ARBA00022833"/>
    </source>
</evidence>